<sequence>MSSLTALIKGKAGTSGKIPTLKLLASGKAKEKHKKRPEAKPKEDGVADDFIEDHMILRLPPDQANKLRSTLRKSEAPLDLSFFFYDTRKAVITYGKEKFRGKVVDLPCIIEAHKTYDNRQFYKISDICQMLVVEGPIQAPDDATILRPLERIKDFRHDHGLTPPMHWVRKRRFRPRMPISAIEEVEKQVIRLLEEDLLSEEIEIGKCHKTKQNQSTHALNEGLFIELRFISDLDQVRNDDDEEEEIQPLHQDEEDYDMDYAQQPDNNNSYNNNYAASFLPQQIQGPYHQQQYNIPQPASSPVNSNRESDDEDEEDDMFDAAFDEAFEGGDDDDNADNGSVTGGDGRIHRPQSETGSAGDLEQYEEVEIQFDERGENGMSDDEFEQVGDDDVDGEERDQIRRDIMDLQSRVDRRDQEIAKTANPILLKRLEDERRSMADELNEKKIALSNIE</sequence>
<dbReference type="AlphaFoldDB" id="A0A507CEC1"/>
<feature type="compositionally biased region" description="Polar residues" evidence="6">
    <location>
        <begin position="293"/>
        <end position="305"/>
    </location>
</feature>
<evidence type="ECO:0000256" key="5">
    <source>
        <dbReference type="ARBA" id="ARBA00023242"/>
    </source>
</evidence>
<evidence type="ECO:0000256" key="6">
    <source>
        <dbReference type="SAM" id="MobiDB-lite"/>
    </source>
</evidence>
<feature type="compositionally biased region" description="Acidic residues" evidence="6">
    <location>
        <begin position="378"/>
        <end position="395"/>
    </location>
</feature>
<feature type="compositionally biased region" description="Acidic residues" evidence="6">
    <location>
        <begin position="308"/>
        <end position="335"/>
    </location>
</feature>
<dbReference type="SMART" id="SM01370">
    <property type="entry name" value="TAFII55_N"/>
    <property type="match status" value="1"/>
</dbReference>
<keyword evidence="4" id="KW-0804">Transcription</keyword>
<dbReference type="PANTHER" id="PTHR12228">
    <property type="entry name" value="TRANSCRIPTION INITIATION FACTOR TFIID 55 KD SUBUNIT-RELATED"/>
    <property type="match status" value="1"/>
</dbReference>
<feature type="region of interest" description="Disordered" evidence="6">
    <location>
        <begin position="291"/>
        <end position="403"/>
    </location>
</feature>
<dbReference type="EMBL" id="QEAO01000005">
    <property type="protein sequence ID" value="TPX36274.1"/>
    <property type="molecule type" value="Genomic_DNA"/>
</dbReference>
<organism evidence="8 9">
    <name type="scientific">Synchytrium microbalum</name>
    <dbReference type="NCBI Taxonomy" id="1806994"/>
    <lineage>
        <taxon>Eukaryota</taxon>
        <taxon>Fungi</taxon>
        <taxon>Fungi incertae sedis</taxon>
        <taxon>Chytridiomycota</taxon>
        <taxon>Chytridiomycota incertae sedis</taxon>
        <taxon>Chytridiomycetes</taxon>
        <taxon>Synchytriales</taxon>
        <taxon>Synchytriaceae</taxon>
        <taxon>Synchytrium</taxon>
    </lineage>
</organism>
<dbReference type="InterPro" id="IPR037817">
    <property type="entry name" value="TAF7"/>
</dbReference>
<keyword evidence="5" id="KW-0539">Nucleus</keyword>
<evidence type="ECO:0000256" key="4">
    <source>
        <dbReference type="ARBA" id="ARBA00023163"/>
    </source>
</evidence>
<dbReference type="STRING" id="1806994.A0A507CEC1"/>
<comment type="caution">
    <text evidence="8">The sequence shown here is derived from an EMBL/GenBank/DDBJ whole genome shotgun (WGS) entry which is preliminary data.</text>
</comment>
<evidence type="ECO:0000256" key="2">
    <source>
        <dbReference type="ARBA" id="ARBA00009368"/>
    </source>
</evidence>
<evidence type="ECO:0000259" key="7">
    <source>
        <dbReference type="SMART" id="SM01370"/>
    </source>
</evidence>
<keyword evidence="3" id="KW-0805">Transcription regulation</keyword>
<dbReference type="GO" id="GO:0051123">
    <property type="term" value="P:RNA polymerase II preinitiation complex assembly"/>
    <property type="evidence" value="ECO:0007669"/>
    <property type="project" value="TreeGrafter"/>
</dbReference>
<dbReference type="Pfam" id="PF04658">
    <property type="entry name" value="TAFII55_N"/>
    <property type="match status" value="1"/>
</dbReference>
<protein>
    <recommendedName>
        <fullName evidence="7">TAFII55 protein conserved region domain-containing protein</fullName>
    </recommendedName>
</protein>
<dbReference type="InterPro" id="IPR006751">
    <property type="entry name" value="TAFII55_prot_cons_reg"/>
</dbReference>
<accession>A0A507CEC1</accession>
<comment type="similarity">
    <text evidence="2">Belongs to the TAF7 family.</text>
</comment>
<dbReference type="GO" id="GO:0005669">
    <property type="term" value="C:transcription factor TFIID complex"/>
    <property type="evidence" value="ECO:0007669"/>
    <property type="project" value="InterPro"/>
</dbReference>
<evidence type="ECO:0000256" key="3">
    <source>
        <dbReference type="ARBA" id="ARBA00023015"/>
    </source>
</evidence>
<comment type="subcellular location">
    <subcellularLocation>
        <location evidence="1">Nucleus</location>
    </subcellularLocation>
</comment>
<keyword evidence="9" id="KW-1185">Reference proteome</keyword>
<dbReference type="Proteomes" id="UP000319731">
    <property type="component" value="Unassembled WGS sequence"/>
</dbReference>
<dbReference type="OrthoDB" id="153872at2759"/>
<feature type="region of interest" description="Disordered" evidence="6">
    <location>
        <begin position="238"/>
        <end position="273"/>
    </location>
</feature>
<feature type="compositionally biased region" description="Acidic residues" evidence="6">
    <location>
        <begin position="239"/>
        <end position="258"/>
    </location>
</feature>
<dbReference type="GeneID" id="42002630"/>
<evidence type="ECO:0000256" key="1">
    <source>
        <dbReference type="ARBA" id="ARBA00004123"/>
    </source>
</evidence>
<dbReference type="GO" id="GO:0016251">
    <property type="term" value="F:RNA polymerase II general transcription initiation factor activity"/>
    <property type="evidence" value="ECO:0007669"/>
    <property type="project" value="TreeGrafter"/>
</dbReference>
<feature type="domain" description="TAFII55 protein conserved region" evidence="7">
    <location>
        <begin position="51"/>
        <end position="201"/>
    </location>
</feature>
<dbReference type="PANTHER" id="PTHR12228:SF0">
    <property type="entry name" value="TATA-BOX BINDING PROTEIN ASSOCIATED FACTOR 7"/>
    <property type="match status" value="1"/>
</dbReference>
<evidence type="ECO:0000313" key="8">
    <source>
        <dbReference type="EMBL" id="TPX36274.1"/>
    </source>
</evidence>
<reference evidence="8 9" key="1">
    <citation type="journal article" date="2019" name="Sci. Rep.">
        <title>Comparative genomics of chytrid fungi reveal insights into the obligate biotrophic and pathogenic lifestyle of Synchytrium endobioticum.</title>
        <authorList>
            <person name="van de Vossenberg B.T.L.H."/>
            <person name="Warris S."/>
            <person name="Nguyen H.D.T."/>
            <person name="van Gent-Pelzer M.P.E."/>
            <person name="Joly D.L."/>
            <person name="van de Geest H.C."/>
            <person name="Bonants P.J.M."/>
            <person name="Smith D.S."/>
            <person name="Levesque C.A."/>
            <person name="van der Lee T.A.J."/>
        </authorList>
    </citation>
    <scope>NUCLEOTIDE SEQUENCE [LARGE SCALE GENOMIC DNA]</scope>
    <source>
        <strain evidence="8 9">JEL517</strain>
    </source>
</reference>
<name>A0A507CEC1_9FUNG</name>
<proteinExistence type="inferred from homology"/>
<gene>
    <name evidence="8" type="ORF">SmJEL517_g01405</name>
</gene>
<dbReference type="CDD" id="cd08047">
    <property type="entry name" value="TAF7"/>
    <property type="match status" value="1"/>
</dbReference>
<evidence type="ECO:0000313" key="9">
    <source>
        <dbReference type="Proteomes" id="UP000319731"/>
    </source>
</evidence>
<dbReference type="RefSeq" id="XP_031026587.1">
    <property type="nucleotide sequence ID" value="XM_031167333.1"/>
</dbReference>